<feature type="binding site" evidence="12">
    <location>
        <position position="110"/>
    </location>
    <ligand>
        <name>substrate</name>
    </ligand>
</feature>
<keyword evidence="6" id="KW-0418">Kinase</keyword>
<feature type="compositionally biased region" description="Basic and acidic residues" evidence="13">
    <location>
        <begin position="372"/>
        <end position="388"/>
    </location>
</feature>
<evidence type="ECO:0000313" key="16">
    <source>
        <dbReference type="EMBL" id="WFD03081.1"/>
    </source>
</evidence>
<dbReference type="Gene3D" id="1.25.40.340">
    <property type="match status" value="1"/>
</dbReference>
<feature type="domain" description="DhaL" evidence="14">
    <location>
        <begin position="412"/>
        <end position="619"/>
    </location>
</feature>
<dbReference type="InterPro" id="IPR012734">
    <property type="entry name" value="DhaK_ATP"/>
</dbReference>
<comment type="pathway">
    <text evidence="2">Polyol metabolism; glycerol fermentation; glycerone phosphate from glycerol (oxidative route): step 2/2.</text>
</comment>
<gene>
    <name evidence="16" type="ORF">MOBT1_001770</name>
</gene>
<evidence type="ECO:0000256" key="8">
    <source>
        <dbReference type="ARBA" id="ARBA00022840"/>
    </source>
</evidence>
<evidence type="ECO:0000256" key="13">
    <source>
        <dbReference type="SAM" id="MobiDB-lite"/>
    </source>
</evidence>
<evidence type="ECO:0000256" key="4">
    <source>
        <dbReference type="ARBA" id="ARBA00022679"/>
    </source>
</evidence>
<reference evidence="16" key="1">
    <citation type="submission" date="2023-03" db="EMBL/GenBank/DDBJ databases">
        <title>Mating type loci evolution in Malassezia.</title>
        <authorList>
            <person name="Coelho M.A."/>
        </authorList>
    </citation>
    <scope>NUCLEOTIDE SEQUENCE</scope>
    <source>
        <strain evidence="16">CBS 7876</strain>
    </source>
</reference>
<proteinExistence type="inferred from homology"/>
<evidence type="ECO:0000256" key="6">
    <source>
        <dbReference type="ARBA" id="ARBA00022777"/>
    </source>
</evidence>
<comment type="similarity">
    <text evidence="3">Belongs to the dihydroxyacetone kinase (DAK) family.</text>
</comment>
<dbReference type="NCBIfam" id="TIGR02361">
    <property type="entry name" value="dak_ATP"/>
    <property type="match status" value="1"/>
</dbReference>
<evidence type="ECO:0000256" key="12">
    <source>
        <dbReference type="PIRSR" id="PIRSR612734-2"/>
    </source>
</evidence>
<evidence type="ECO:0008006" key="18">
    <source>
        <dbReference type="Google" id="ProtNLM"/>
    </source>
</evidence>
<feature type="active site" description="Tele-hemiaminal-histidine intermediate" evidence="11">
    <location>
        <position position="229"/>
    </location>
</feature>
<comment type="function">
    <text evidence="1">Catalyzes both the phosphorylation of dihydroxyacetone and of glyceraldehyde.</text>
</comment>
<dbReference type="InterPro" id="IPR036117">
    <property type="entry name" value="DhaL_dom_sf"/>
</dbReference>
<evidence type="ECO:0000313" key="17">
    <source>
        <dbReference type="Proteomes" id="UP001214603"/>
    </source>
</evidence>
<name>A0AAF0IWJ1_9BASI</name>
<dbReference type="GO" id="GO:0050354">
    <property type="term" value="F:triokinase activity"/>
    <property type="evidence" value="ECO:0007669"/>
    <property type="project" value="UniProtKB-EC"/>
</dbReference>
<dbReference type="PANTHER" id="PTHR28629">
    <property type="entry name" value="TRIOKINASE/FMN CYCLASE"/>
    <property type="match status" value="1"/>
</dbReference>
<evidence type="ECO:0000256" key="1">
    <source>
        <dbReference type="ARBA" id="ARBA00003264"/>
    </source>
</evidence>
<dbReference type="Gene3D" id="3.30.1180.20">
    <property type="entry name" value="Dihydroxyacetone kinase, domain 2"/>
    <property type="match status" value="1"/>
</dbReference>
<organism evidence="16 17">
    <name type="scientific">Malassezia obtusa</name>
    <dbReference type="NCBI Taxonomy" id="76774"/>
    <lineage>
        <taxon>Eukaryota</taxon>
        <taxon>Fungi</taxon>
        <taxon>Dikarya</taxon>
        <taxon>Basidiomycota</taxon>
        <taxon>Ustilaginomycotina</taxon>
        <taxon>Malasseziomycetes</taxon>
        <taxon>Malasseziales</taxon>
        <taxon>Malasseziaceae</taxon>
        <taxon>Malassezia</taxon>
    </lineage>
</organism>
<dbReference type="SMART" id="SM01120">
    <property type="entry name" value="Dak2"/>
    <property type="match status" value="1"/>
</dbReference>
<dbReference type="PANTHER" id="PTHR28629:SF14">
    <property type="entry name" value="DIHYDROXYACETONE KINASE 1"/>
    <property type="match status" value="1"/>
</dbReference>
<dbReference type="SUPFAM" id="SSF82549">
    <property type="entry name" value="DAK1/DegV-like"/>
    <property type="match status" value="1"/>
</dbReference>
<evidence type="ECO:0000256" key="10">
    <source>
        <dbReference type="ARBA" id="ARBA00048898"/>
    </source>
</evidence>
<evidence type="ECO:0000259" key="15">
    <source>
        <dbReference type="PROSITE" id="PS51481"/>
    </source>
</evidence>
<evidence type="ECO:0000256" key="9">
    <source>
        <dbReference type="ARBA" id="ARBA00047974"/>
    </source>
</evidence>
<evidence type="ECO:0000256" key="5">
    <source>
        <dbReference type="ARBA" id="ARBA00022741"/>
    </source>
</evidence>
<keyword evidence="8" id="KW-0067">ATP-binding</keyword>
<sequence length="621" mass="64796">MSTKHIYEDANGLVDKAVQGAALTNPALRVYAPHRVVYDAEHARDKVALIAGGGAGHEPSFTGLVGKGLLTVAVSGDIFASPSAAQIASGVDLAATDKGLVVIVNNYTGDCLNFGLAAEKARSAYNGEGGKKHVEMVIVGDDVSVGRTKGGLVGRRGITAAPFTCKALGAAAEAGEDAATLGKIGRAIVNNAVTVGSSLDHCHVPGRAKEDEERGALGPNAIEVGMGIHNEPGVSHLENKPNSDELLSHMLKLLLNQDDKERAFVPFEKDADPVLVINNLGGMSNLELSAIAADVEEKLLKEWQLRPVRVYVGTYITSLNAPGFNITLFNHKRIKSESGADFLALLDAPTDAPNWVGVGHGWSNQPTLPTPEEQRKESEAILKKKQESGHGVSGSATEGAAASNGPVTGDAELTRKVIENACQAVIDVEPTLTKYDTIVGDGDAGETLRGCGEAVLAALKKDQIPLDRATATVLGIGEVIESNMGGTSGAIYALFFTGLVQGLLESAKDNQERATIQHWGHAALAALRSLGNYTPARPGDRTLVDALTPFAETLNEKAQGGADAKSALSAATDAAKQGAEHTRELTARLGRAVYVGETSEKVPDPGAWGIWALAEGVTKSF</sequence>
<dbReference type="EMBL" id="CP119936">
    <property type="protein sequence ID" value="WFD03081.1"/>
    <property type="molecule type" value="Genomic_DNA"/>
</dbReference>
<protein>
    <recommendedName>
        <fullName evidence="18">Dihydroxyacetone kinase</fullName>
    </recommendedName>
</protein>
<feature type="region of interest" description="Disordered" evidence="13">
    <location>
        <begin position="358"/>
        <end position="407"/>
    </location>
</feature>
<dbReference type="GO" id="GO:0004371">
    <property type="term" value="F:glycerone kinase activity"/>
    <property type="evidence" value="ECO:0007669"/>
    <property type="project" value="UniProtKB-EC"/>
</dbReference>
<dbReference type="InterPro" id="IPR004006">
    <property type="entry name" value="DhaK_dom"/>
</dbReference>
<dbReference type="AlphaFoldDB" id="A0AAF0IWJ1"/>
<feature type="domain" description="DhaK" evidence="15">
    <location>
        <begin position="9"/>
        <end position="355"/>
    </location>
</feature>
<dbReference type="InterPro" id="IPR004007">
    <property type="entry name" value="DhaL_dom"/>
</dbReference>
<dbReference type="FunFam" id="3.30.1180.20:FF:000001">
    <property type="entry name" value="Dihydroxyacetone kinase 1"/>
    <property type="match status" value="1"/>
</dbReference>
<keyword evidence="4" id="KW-0808">Transferase</keyword>
<evidence type="ECO:0000256" key="3">
    <source>
        <dbReference type="ARBA" id="ARBA00008757"/>
    </source>
</evidence>
<keyword evidence="7" id="KW-0319">Glycerol metabolism</keyword>
<keyword evidence="5" id="KW-0547">Nucleotide-binding</keyword>
<dbReference type="SUPFAM" id="SSF101473">
    <property type="entry name" value="DhaL-like"/>
    <property type="match status" value="1"/>
</dbReference>
<evidence type="ECO:0000259" key="14">
    <source>
        <dbReference type="PROSITE" id="PS51480"/>
    </source>
</evidence>
<feature type="binding site" evidence="12">
    <location>
        <begin position="54"/>
        <end position="57"/>
    </location>
    <ligand>
        <name>substrate</name>
    </ligand>
</feature>
<dbReference type="GO" id="GO:0005524">
    <property type="term" value="F:ATP binding"/>
    <property type="evidence" value="ECO:0007669"/>
    <property type="project" value="UniProtKB-KW"/>
</dbReference>
<dbReference type="FunFam" id="3.40.50.10440:FF:000001">
    <property type="entry name" value="Dihydroxyacetone kinase, DhaK subunit"/>
    <property type="match status" value="1"/>
</dbReference>
<keyword evidence="17" id="KW-1185">Reference proteome</keyword>
<dbReference type="PROSITE" id="PS51481">
    <property type="entry name" value="DHAK"/>
    <property type="match status" value="1"/>
</dbReference>
<dbReference type="Pfam" id="PF02734">
    <property type="entry name" value="Dak2"/>
    <property type="match status" value="1"/>
</dbReference>
<dbReference type="Pfam" id="PF02733">
    <property type="entry name" value="Dak1"/>
    <property type="match status" value="1"/>
</dbReference>
<dbReference type="PROSITE" id="PS51480">
    <property type="entry name" value="DHAL"/>
    <property type="match status" value="1"/>
</dbReference>
<dbReference type="FunFam" id="1.25.40.340:FF:000001">
    <property type="entry name" value="Dihydroxyacetone kinase 1"/>
    <property type="match status" value="1"/>
</dbReference>
<accession>A0AAF0IWJ1</accession>
<dbReference type="Gene3D" id="3.40.50.10440">
    <property type="entry name" value="Dihydroxyacetone kinase, domain 1"/>
    <property type="match status" value="1"/>
</dbReference>
<dbReference type="InterPro" id="IPR050861">
    <property type="entry name" value="Dihydroxyacetone_Kinase"/>
</dbReference>
<evidence type="ECO:0000256" key="11">
    <source>
        <dbReference type="PIRSR" id="PIRSR612734-1"/>
    </source>
</evidence>
<evidence type="ECO:0000256" key="2">
    <source>
        <dbReference type="ARBA" id="ARBA00004778"/>
    </source>
</evidence>
<comment type="catalytic activity">
    <reaction evidence="9">
        <text>D-glyceraldehyde + ATP = D-glyceraldehyde 3-phosphate + ADP + H(+)</text>
        <dbReference type="Rhea" id="RHEA:13941"/>
        <dbReference type="ChEBI" id="CHEBI:15378"/>
        <dbReference type="ChEBI" id="CHEBI:17378"/>
        <dbReference type="ChEBI" id="CHEBI:30616"/>
        <dbReference type="ChEBI" id="CHEBI:59776"/>
        <dbReference type="ChEBI" id="CHEBI:456216"/>
        <dbReference type="EC" id="2.7.1.28"/>
    </reaction>
</comment>
<evidence type="ECO:0000256" key="7">
    <source>
        <dbReference type="ARBA" id="ARBA00022798"/>
    </source>
</evidence>
<dbReference type="GO" id="GO:0019563">
    <property type="term" value="P:glycerol catabolic process"/>
    <property type="evidence" value="ECO:0007669"/>
    <property type="project" value="TreeGrafter"/>
</dbReference>
<dbReference type="GO" id="GO:0005829">
    <property type="term" value="C:cytosol"/>
    <property type="evidence" value="ECO:0007669"/>
    <property type="project" value="TreeGrafter"/>
</dbReference>
<comment type="catalytic activity">
    <reaction evidence="10">
        <text>dihydroxyacetone + ATP = dihydroxyacetone phosphate + ADP + H(+)</text>
        <dbReference type="Rhea" id="RHEA:15773"/>
        <dbReference type="ChEBI" id="CHEBI:15378"/>
        <dbReference type="ChEBI" id="CHEBI:16016"/>
        <dbReference type="ChEBI" id="CHEBI:30616"/>
        <dbReference type="ChEBI" id="CHEBI:57642"/>
        <dbReference type="ChEBI" id="CHEBI:456216"/>
        <dbReference type="EC" id="2.7.1.29"/>
    </reaction>
</comment>
<dbReference type="Proteomes" id="UP001214603">
    <property type="component" value="Chromosome 3"/>
</dbReference>